<feature type="domain" description="N-acetyltransferase" evidence="1">
    <location>
        <begin position="1"/>
        <end position="148"/>
    </location>
</feature>
<gene>
    <name evidence="2" type="ORF">IAG44_24245</name>
</gene>
<dbReference type="CDD" id="cd04301">
    <property type="entry name" value="NAT_SF"/>
    <property type="match status" value="1"/>
</dbReference>
<evidence type="ECO:0000313" key="2">
    <source>
        <dbReference type="EMBL" id="QNP72217.1"/>
    </source>
</evidence>
<proteinExistence type="predicted"/>
<dbReference type="Pfam" id="PF00583">
    <property type="entry name" value="Acetyltransf_1"/>
    <property type="match status" value="1"/>
</dbReference>
<dbReference type="EMBL" id="CP060828">
    <property type="protein sequence ID" value="QNP72217.1"/>
    <property type="molecule type" value="Genomic_DNA"/>
</dbReference>
<dbReference type="Gene3D" id="3.40.630.30">
    <property type="match status" value="1"/>
</dbReference>
<protein>
    <submittedName>
        <fullName evidence="2">GNAT family N-acetyltransferase</fullName>
    </submittedName>
</protein>
<accession>A0A7H0IHF1</accession>
<dbReference type="InterPro" id="IPR000182">
    <property type="entry name" value="GNAT_dom"/>
</dbReference>
<reference evidence="2 3" key="1">
    <citation type="submission" date="2020-08" db="EMBL/GenBank/DDBJ databases">
        <title>A novel species.</title>
        <authorList>
            <person name="Gao J."/>
        </authorList>
    </citation>
    <scope>NUCLEOTIDE SEQUENCE [LARGE SCALE GENOMIC DNA]</scope>
    <source>
        <strain evidence="2 3">CRXT-G-22</strain>
    </source>
</reference>
<dbReference type="GO" id="GO:0016747">
    <property type="term" value="F:acyltransferase activity, transferring groups other than amino-acyl groups"/>
    <property type="evidence" value="ECO:0007669"/>
    <property type="project" value="InterPro"/>
</dbReference>
<organism evidence="2 3">
    <name type="scientific">Streptomyces roseirectus</name>
    <dbReference type="NCBI Taxonomy" id="2768066"/>
    <lineage>
        <taxon>Bacteria</taxon>
        <taxon>Bacillati</taxon>
        <taxon>Actinomycetota</taxon>
        <taxon>Actinomycetes</taxon>
        <taxon>Kitasatosporales</taxon>
        <taxon>Streptomycetaceae</taxon>
        <taxon>Streptomyces</taxon>
    </lineage>
</organism>
<keyword evidence="3" id="KW-1185">Reference proteome</keyword>
<dbReference type="KEGG" id="sroi:IAG44_24245"/>
<dbReference type="AlphaFoldDB" id="A0A7H0IHF1"/>
<name>A0A7H0IHF1_9ACTN</name>
<dbReference type="InterPro" id="IPR016181">
    <property type="entry name" value="Acyl_CoA_acyltransferase"/>
</dbReference>
<dbReference type="Proteomes" id="UP000516052">
    <property type="component" value="Chromosome"/>
</dbReference>
<dbReference type="PROSITE" id="PS51186">
    <property type="entry name" value="GNAT"/>
    <property type="match status" value="1"/>
</dbReference>
<keyword evidence="2" id="KW-0808">Transferase</keyword>
<dbReference type="SUPFAM" id="SSF55729">
    <property type="entry name" value="Acyl-CoA N-acyltransferases (Nat)"/>
    <property type="match status" value="1"/>
</dbReference>
<sequence>MVRRMFSFETEVDNARRALLRSRLRAANTEASPALRALHDVHETPLHIWATAPGNPLCGGLVGHTWANWLHVAFLWVDPAHRGTGLGTSLLTQAERIAHTQHACTAVRLETWDFQAPDFYRKLGYDEVCAIPDYPPGVTEFTFTKRLG</sequence>
<evidence type="ECO:0000259" key="1">
    <source>
        <dbReference type="PROSITE" id="PS51186"/>
    </source>
</evidence>
<evidence type="ECO:0000313" key="3">
    <source>
        <dbReference type="Proteomes" id="UP000516052"/>
    </source>
</evidence>